<accession>A0A5P8JVE2</accession>
<proteinExistence type="predicted"/>
<dbReference type="AlphaFoldDB" id="A0A5P8JVE2"/>
<gene>
    <name evidence="1" type="ORF">LM010_12345</name>
</gene>
<dbReference type="EMBL" id="CP045068">
    <property type="protein sequence ID" value="QFQ93018.1"/>
    <property type="molecule type" value="Genomic_DNA"/>
</dbReference>
<protein>
    <submittedName>
        <fullName evidence="1">Uncharacterized protein</fullName>
    </submittedName>
</protein>
<organism evidence="1 2">
    <name type="scientific">Lacticaseibacillus manihotivorans</name>
    <dbReference type="NCBI Taxonomy" id="88233"/>
    <lineage>
        <taxon>Bacteria</taxon>
        <taxon>Bacillati</taxon>
        <taxon>Bacillota</taxon>
        <taxon>Bacilli</taxon>
        <taxon>Lactobacillales</taxon>
        <taxon>Lactobacillaceae</taxon>
        <taxon>Lacticaseibacillus</taxon>
    </lineage>
</organism>
<evidence type="ECO:0000313" key="2">
    <source>
        <dbReference type="Proteomes" id="UP000388452"/>
    </source>
</evidence>
<sequence>MRRCCHKNNCLWASAGEHVTLKLTYDEGSEPSCV</sequence>
<reference evidence="1 2" key="1">
    <citation type="submission" date="2019-10" db="EMBL/GenBank/DDBJ databases">
        <title>Genome sequencing of Lactobacillus manihotivorans.</title>
        <authorList>
            <person name="Kim K."/>
        </authorList>
    </citation>
    <scope>NUCLEOTIDE SEQUENCE [LARGE SCALE GENOMIC DNA]</scope>
    <source>
        <strain evidence="1 2">LM010</strain>
    </source>
</reference>
<dbReference type="Proteomes" id="UP000388452">
    <property type="component" value="Chromosome"/>
</dbReference>
<name>A0A5P8JVE2_9LACO</name>
<evidence type="ECO:0000313" key="1">
    <source>
        <dbReference type="EMBL" id="QFQ93018.1"/>
    </source>
</evidence>